<proteinExistence type="predicted"/>
<dbReference type="EMBL" id="KV000971">
    <property type="protein sequence ID" value="KZV39456.1"/>
    <property type="molecule type" value="Genomic_DNA"/>
</dbReference>
<dbReference type="Proteomes" id="UP000250235">
    <property type="component" value="Unassembled WGS sequence"/>
</dbReference>
<feature type="compositionally biased region" description="Low complexity" evidence="1">
    <location>
        <begin position="154"/>
        <end position="171"/>
    </location>
</feature>
<keyword evidence="2" id="KW-0489">Methyltransferase</keyword>
<keyword evidence="2" id="KW-0808">Transferase</keyword>
<organism evidence="2 3">
    <name type="scientific">Dorcoceras hygrometricum</name>
    <dbReference type="NCBI Taxonomy" id="472368"/>
    <lineage>
        <taxon>Eukaryota</taxon>
        <taxon>Viridiplantae</taxon>
        <taxon>Streptophyta</taxon>
        <taxon>Embryophyta</taxon>
        <taxon>Tracheophyta</taxon>
        <taxon>Spermatophyta</taxon>
        <taxon>Magnoliopsida</taxon>
        <taxon>eudicotyledons</taxon>
        <taxon>Gunneridae</taxon>
        <taxon>Pentapetalae</taxon>
        <taxon>asterids</taxon>
        <taxon>lamiids</taxon>
        <taxon>Lamiales</taxon>
        <taxon>Gesneriaceae</taxon>
        <taxon>Didymocarpoideae</taxon>
        <taxon>Trichosporeae</taxon>
        <taxon>Loxocarpinae</taxon>
        <taxon>Dorcoceras</taxon>
    </lineage>
</organism>
<accession>A0A2Z7BYV2</accession>
<dbReference type="AlphaFoldDB" id="A0A2Z7BYV2"/>
<reference evidence="2 3" key="1">
    <citation type="journal article" date="2015" name="Proc. Natl. Acad. Sci. U.S.A.">
        <title>The resurrection genome of Boea hygrometrica: A blueprint for survival of dehydration.</title>
        <authorList>
            <person name="Xiao L."/>
            <person name="Yang G."/>
            <person name="Zhang L."/>
            <person name="Yang X."/>
            <person name="Zhao S."/>
            <person name="Ji Z."/>
            <person name="Zhou Q."/>
            <person name="Hu M."/>
            <person name="Wang Y."/>
            <person name="Chen M."/>
            <person name="Xu Y."/>
            <person name="Jin H."/>
            <person name="Xiao X."/>
            <person name="Hu G."/>
            <person name="Bao F."/>
            <person name="Hu Y."/>
            <person name="Wan P."/>
            <person name="Li L."/>
            <person name="Deng X."/>
            <person name="Kuang T."/>
            <person name="Xiang C."/>
            <person name="Zhu J.K."/>
            <person name="Oliver M.J."/>
            <person name="He Y."/>
        </authorList>
    </citation>
    <scope>NUCLEOTIDE SEQUENCE [LARGE SCALE GENOMIC DNA]</scope>
    <source>
        <strain evidence="3">cv. XS01</strain>
    </source>
</reference>
<sequence length="171" mass="17929">MTCGARPHAAPHGSAHIALPNVRRKTARCCPSAAAWCAKDGAQQHCHARGQWPLAGRLAQQVRRPSRAHMRAGKGGGAAMRGGAVAGIFCAGRDLLRSFEESDLGKSELEDARASGDTALSSPCWDMLATMRRVVNYHSSWARQGQVELFDASGYPAGRGADPARGAPGGG</sequence>
<evidence type="ECO:0000313" key="3">
    <source>
        <dbReference type="Proteomes" id="UP000250235"/>
    </source>
</evidence>
<evidence type="ECO:0000256" key="1">
    <source>
        <dbReference type="SAM" id="MobiDB-lite"/>
    </source>
</evidence>
<keyword evidence="3" id="KW-1185">Reference proteome</keyword>
<evidence type="ECO:0000313" key="2">
    <source>
        <dbReference type="EMBL" id="KZV39456.1"/>
    </source>
</evidence>
<gene>
    <name evidence="2" type="ORF">F511_33132</name>
</gene>
<feature type="region of interest" description="Disordered" evidence="1">
    <location>
        <begin position="152"/>
        <end position="171"/>
    </location>
</feature>
<name>A0A2Z7BYV2_9LAMI</name>
<dbReference type="GO" id="GO:0032259">
    <property type="term" value="P:methylation"/>
    <property type="evidence" value="ECO:0007669"/>
    <property type="project" value="UniProtKB-KW"/>
</dbReference>
<dbReference type="GO" id="GO:0008168">
    <property type="term" value="F:methyltransferase activity"/>
    <property type="evidence" value="ECO:0007669"/>
    <property type="project" value="UniProtKB-KW"/>
</dbReference>
<protein>
    <submittedName>
        <fullName evidence="2">Lysine-specific demethylase 5B</fullName>
    </submittedName>
</protein>